<dbReference type="PANTHER" id="PTHR45765:SF1">
    <property type="entry name" value="METHIONINE--TRNA LIGASE, CYTOPLASMIC"/>
    <property type="match status" value="1"/>
</dbReference>
<dbReference type="InterPro" id="IPR014758">
    <property type="entry name" value="Met-tRNA_synth"/>
</dbReference>
<dbReference type="InterPro" id="IPR041872">
    <property type="entry name" value="Anticodon_Met"/>
</dbReference>
<evidence type="ECO:0000256" key="4">
    <source>
        <dbReference type="ARBA" id="ARBA00022741"/>
    </source>
</evidence>
<evidence type="ECO:0000256" key="9">
    <source>
        <dbReference type="HAMAP-Rule" id="MF_00098"/>
    </source>
</evidence>
<feature type="binding site" evidence="9">
    <location>
        <position position="143"/>
    </location>
    <ligand>
        <name>Zn(2+)</name>
        <dbReference type="ChEBI" id="CHEBI:29105"/>
    </ligand>
</feature>
<keyword evidence="5 9" id="KW-0067">ATP-binding</keyword>
<dbReference type="PRINTS" id="PR01041">
    <property type="entry name" value="TRNASYNTHMET"/>
</dbReference>
<keyword evidence="9" id="KW-0862">Zinc</keyword>
<dbReference type="InterPro" id="IPR029038">
    <property type="entry name" value="MetRS_Zn"/>
</dbReference>
<feature type="binding site" evidence="9">
    <location>
        <position position="156"/>
    </location>
    <ligand>
        <name>Zn(2+)</name>
        <dbReference type="ChEBI" id="CHEBI:29105"/>
    </ligand>
</feature>
<keyword evidence="4 9" id="KW-0547">Nucleotide-binding</keyword>
<feature type="short sequence motif" description="'HIGH' region" evidence="9">
    <location>
        <begin position="11"/>
        <end position="21"/>
    </location>
</feature>
<dbReference type="RefSeq" id="WP_343163824.1">
    <property type="nucleotide sequence ID" value="NZ_JBHRSV010000001.1"/>
</dbReference>
<accession>A0ABV6ZU45</accession>
<feature type="short sequence motif" description="'KMSKS' region" evidence="9">
    <location>
        <begin position="341"/>
        <end position="345"/>
    </location>
</feature>
<dbReference type="InterPro" id="IPR014729">
    <property type="entry name" value="Rossmann-like_a/b/a_fold"/>
</dbReference>
<dbReference type="Gene3D" id="1.10.730.10">
    <property type="entry name" value="Isoleucyl-tRNA Synthetase, Domain 1"/>
    <property type="match status" value="1"/>
</dbReference>
<gene>
    <name evidence="9 12" type="primary">metG</name>
    <name evidence="12" type="ORF">ACFOOR_02345</name>
</gene>
<comment type="function">
    <text evidence="1 9">Is required not only for elongation of protein synthesis but also for the initiation of all mRNA translation through initiator tRNA(fMet) aminoacylation.</text>
</comment>
<dbReference type="EMBL" id="JBHRSV010000001">
    <property type="protein sequence ID" value="MFC2924939.1"/>
    <property type="molecule type" value="Genomic_DNA"/>
</dbReference>
<evidence type="ECO:0000256" key="3">
    <source>
        <dbReference type="ARBA" id="ARBA00022598"/>
    </source>
</evidence>
<keyword evidence="3 9" id="KW-0436">Ligase</keyword>
<evidence type="ECO:0000256" key="1">
    <source>
        <dbReference type="ARBA" id="ARBA00003314"/>
    </source>
</evidence>
<comment type="similarity">
    <text evidence="2 9">Belongs to the class-I aminoacyl-tRNA synthetase family. MetG type 1 subfamily.</text>
</comment>
<keyword evidence="9" id="KW-0479">Metal-binding</keyword>
<proteinExistence type="inferred from homology"/>
<comment type="subcellular location">
    <subcellularLocation>
        <location evidence="9">Cytoplasm</location>
    </subcellularLocation>
</comment>
<dbReference type="SUPFAM" id="SSF57770">
    <property type="entry name" value="Methionyl-tRNA synthetase (MetRS), Zn-domain"/>
    <property type="match status" value="1"/>
</dbReference>
<feature type="binding site" evidence="9">
    <location>
        <position position="146"/>
    </location>
    <ligand>
        <name>Zn(2+)</name>
        <dbReference type="ChEBI" id="CHEBI:29105"/>
    </ligand>
</feature>
<dbReference type="CDD" id="cd07957">
    <property type="entry name" value="Anticodon_Ia_Met"/>
    <property type="match status" value="1"/>
</dbReference>
<dbReference type="InterPro" id="IPR015413">
    <property type="entry name" value="Methionyl/Leucyl_tRNA_Synth"/>
</dbReference>
<name>A0ABV6ZU45_9PROT</name>
<dbReference type="InterPro" id="IPR009080">
    <property type="entry name" value="tRNAsynth_Ia_anticodon-bd"/>
</dbReference>
<evidence type="ECO:0000313" key="12">
    <source>
        <dbReference type="EMBL" id="MFC2924939.1"/>
    </source>
</evidence>
<evidence type="ECO:0000313" key="13">
    <source>
        <dbReference type="Proteomes" id="UP001595379"/>
    </source>
</evidence>
<organism evidence="12 13">
    <name type="scientific">Hyphobacterium vulgare</name>
    <dbReference type="NCBI Taxonomy" id="1736751"/>
    <lineage>
        <taxon>Bacteria</taxon>
        <taxon>Pseudomonadati</taxon>
        <taxon>Pseudomonadota</taxon>
        <taxon>Alphaproteobacteria</taxon>
        <taxon>Maricaulales</taxon>
        <taxon>Maricaulaceae</taxon>
        <taxon>Hyphobacterium</taxon>
    </lineage>
</organism>
<evidence type="ECO:0000256" key="2">
    <source>
        <dbReference type="ARBA" id="ARBA00008258"/>
    </source>
</evidence>
<dbReference type="Pfam" id="PF19303">
    <property type="entry name" value="Anticodon_3"/>
    <property type="match status" value="1"/>
</dbReference>
<dbReference type="Gene3D" id="2.20.28.20">
    <property type="entry name" value="Methionyl-tRNA synthetase, Zn-domain"/>
    <property type="match status" value="1"/>
</dbReference>
<feature type="domain" description="Methionyl/Leucyl tRNA synthetase" evidence="10">
    <location>
        <begin position="4"/>
        <end position="404"/>
    </location>
</feature>
<comment type="subunit">
    <text evidence="9">Monomer.</text>
</comment>
<feature type="binding site" evidence="9">
    <location>
        <position position="344"/>
    </location>
    <ligand>
        <name>ATP</name>
        <dbReference type="ChEBI" id="CHEBI:30616"/>
    </ligand>
</feature>
<evidence type="ECO:0000256" key="5">
    <source>
        <dbReference type="ARBA" id="ARBA00022840"/>
    </source>
</evidence>
<dbReference type="NCBIfam" id="TIGR00398">
    <property type="entry name" value="metG"/>
    <property type="match status" value="1"/>
</dbReference>
<keyword evidence="9" id="KW-0963">Cytoplasm</keyword>
<feature type="domain" description="Methionyl-tRNA synthetase anticodon-binding" evidence="11">
    <location>
        <begin position="416"/>
        <end position="566"/>
    </location>
</feature>
<dbReference type="InterPro" id="IPR033911">
    <property type="entry name" value="MetRS_core"/>
</dbReference>
<dbReference type="SUPFAM" id="SSF47323">
    <property type="entry name" value="Anticodon-binding domain of a subclass of class I aminoacyl-tRNA synthetases"/>
    <property type="match status" value="1"/>
</dbReference>
<evidence type="ECO:0000256" key="7">
    <source>
        <dbReference type="ARBA" id="ARBA00023146"/>
    </source>
</evidence>
<keyword evidence="13" id="KW-1185">Reference proteome</keyword>
<dbReference type="SUPFAM" id="SSF52374">
    <property type="entry name" value="Nucleotidylyl transferase"/>
    <property type="match status" value="1"/>
</dbReference>
<sequence>MARYLITSALPYINGVKHLGNLAGSMLPADVYARYLRLRGHEVLYICATDEHGTPAELAAAEAGLDVRAYCDREHEVQKKAGEGFSLSYDYFGRTSSAQNYALTQHFAAVLEANGLIEERSDEQVFSIDDDRFLPDRYVEGTCPHCGFERARGDQCDNCGRLLEPTDLIDPYSKISGSRNLEVRETKHLYLLQTQMEETLRAWVDAAEGWPSLAKSIAYKWLDEGLRDRSITRDLKWGVPVAADGKPRPGFESKVFYVWFDAPIGYIGATAEWAEAHGGDWESWWKTGQGAEDVTYVQFMGKDNVAFHTVSFPATILGSGEDWKTVDRLKAFNWLNWYGGKFSTSEKRGVFMDQALDLLPGDYWRWYLTANAPEGSDTQFTWEHFQSTVNKDLADVLGNFVNRLLRFTNSRFDGHVPEGGEWGEAEDWLAGEVDTRLKAIAAHYEAMDYRKAAAETRALWAAGNEYLTRAEPWTHFKADRDKAAVGVRTGIALAAIMGRVAQPIIPEAAAKILDAVGASERDWPQGDAKDMLTAFAPGHPITPPDVLFAKIADEQVEEWSQRFGGSPKD</sequence>
<dbReference type="Proteomes" id="UP001595379">
    <property type="component" value="Unassembled WGS sequence"/>
</dbReference>
<evidence type="ECO:0000256" key="8">
    <source>
        <dbReference type="ARBA" id="ARBA00047364"/>
    </source>
</evidence>
<keyword evidence="7 9" id="KW-0030">Aminoacyl-tRNA synthetase</keyword>
<evidence type="ECO:0000256" key="6">
    <source>
        <dbReference type="ARBA" id="ARBA00022917"/>
    </source>
</evidence>
<dbReference type="EC" id="6.1.1.10" evidence="9"/>
<dbReference type="InterPro" id="IPR023458">
    <property type="entry name" value="Met-tRNA_ligase_1"/>
</dbReference>
<keyword evidence="6 9" id="KW-0648">Protein biosynthesis</keyword>
<dbReference type="HAMAP" id="MF_00098">
    <property type="entry name" value="Met_tRNA_synth_type1"/>
    <property type="match status" value="1"/>
</dbReference>
<dbReference type="PANTHER" id="PTHR45765">
    <property type="entry name" value="METHIONINE--TRNA LIGASE"/>
    <property type="match status" value="1"/>
</dbReference>
<comment type="cofactor">
    <cofactor evidence="9">
        <name>Zn(2+)</name>
        <dbReference type="ChEBI" id="CHEBI:29105"/>
    </cofactor>
    <text evidence="9">Binds 1 zinc ion per subunit.</text>
</comment>
<dbReference type="Pfam" id="PF09334">
    <property type="entry name" value="tRNA-synt_1g"/>
    <property type="match status" value="1"/>
</dbReference>
<reference evidence="13" key="1">
    <citation type="journal article" date="2019" name="Int. J. Syst. Evol. Microbiol.">
        <title>The Global Catalogue of Microorganisms (GCM) 10K type strain sequencing project: providing services to taxonomists for standard genome sequencing and annotation.</title>
        <authorList>
            <consortium name="The Broad Institute Genomics Platform"/>
            <consortium name="The Broad Institute Genome Sequencing Center for Infectious Disease"/>
            <person name="Wu L."/>
            <person name="Ma J."/>
        </authorList>
    </citation>
    <scope>NUCLEOTIDE SEQUENCE [LARGE SCALE GENOMIC DNA]</scope>
    <source>
        <strain evidence="13">KCTC 52487</strain>
    </source>
</reference>
<evidence type="ECO:0000259" key="10">
    <source>
        <dbReference type="Pfam" id="PF09334"/>
    </source>
</evidence>
<dbReference type="CDD" id="cd00814">
    <property type="entry name" value="MetRS_core"/>
    <property type="match status" value="1"/>
</dbReference>
<comment type="catalytic activity">
    <reaction evidence="8 9">
        <text>tRNA(Met) + L-methionine + ATP = L-methionyl-tRNA(Met) + AMP + diphosphate</text>
        <dbReference type="Rhea" id="RHEA:13481"/>
        <dbReference type="Rhea" id="RHEA-COMP:9667"/>
        <dbReference type="Rhea" id="RHEA-COMP:9698"/>
        <dbReference type="ChEBI" id="CHEBI:30616"/>
        <dbReference type="ChEBI" id="CHEBI:33019"/>
        <dbReference type="ChEBI" id="CHEBI:57844"/>
        <dbReference type="ChEBI" id="CHEBI:78442"/>
        <dbReference type="ChEBI" id="CHEBI:78530"/>
        <dbReference type="ChEBI" id="CHEBI:456215"/>
        <dbReference type="EC" id="6.1.1.10"/>
    </reaction>
</comment>
<dbReference type="Gene3D" id="3.40.50.620">
    <property type="entry name" value="HUPs"/>
    <property type="match status" value="1"/>
</dbReference>
<protein>
    <recommendedName>
        <fullName evidence="9">Methionine--tRNA ligase</fullName>
        <ecNumber evidence="9">6.1.1.10</ecNumber>
    </recommendedName>
    <alternativeName>
        <fullName evidence="9">Methionyl-tRNA synthetase</fullName>
        <shortName evidence="9">MetRS</shortName>
    </alternativeName>
</protein>
<feature type="binding site" evidence="9">
    <location>
        <position position="159"/>
    </location>
    <ligand>
        <name>Zn(2+)</name>
        <dbReference type="ChEBI" id="CHEBI:29105"/>
    </ligand>
</feature>
<comment type="caution">
    <text evidence="12">The sequence shown here is derived from an EMBL/GenBank/DDBJ whole genome shotgun (WGS) entry which is preliminary data.</text>
</comment>
<evidence type="ECO:0000259" key="11">
    <source>
        <dbReference type="Pfam" id="PF19303"/>
    </source>
</evidence>
<dbReference type="GO" id="GO:0004825">
    <property type="term" value="F:methionine-tRNA ligase activity"/>
    <property type="evidence" value="ECO:0007669"/>
    <property type="project" value="UniProtKB-EC"/>
</dbReference>